<gene>
    <name evidence="1" type="ORF">OHK93_005328</name>
</gene>
<dbReference type="AlphaFoldDB" id="A0AA43QZ23"/>
<protein>
    <submittedName>
        <fullName evidence="1">Uncharacterized protein</fullName>
    </submittedName>
</protein>
<keyword evidence="2" id="KW-1185">Reference proteome</keyword>
<evidence type="ECO:0000313" key="2">
    <source>
        <dbReference type="Proteomes" id="UP001161017"/>
    </source>
</evidence>
<name>A0AA43QZ23_9LECA</name>
<organism evidence="1 2">
    <name type="scientific">Ramalina farinacea</name>
    <dbReference type="NCBI Taxonomy" id="258253"/>
    <lineage>
        <taxon>Eukaryota</taxon>
        <taxon>Fungi</taxon>
        <taxon>Dikarya</taxon>
        <taxon>Ascomycota</taxon>
        <taxon>Pezizomycotina</taxon>
        <taxon>Lecanoromycetes</taxon>
        <taxon>OSLEUM clade</taxon>
        <taxon>Lecanoromycetidae</taxon>
        <taxon>Lecanorales</taxon>
        <taxon>Lecanorineae</taxon>
        <taxon>Ramalinaceae</taxon>
        <taxon>Ramalina</taxon>
    </lineage>
</organism>
<dbReference type="PANTHER" id="PTHR42085">
    <property type="entry name" value="F-BOX DOMAIN-CONTAINING PROTEIN"/>
    <property type="match status" value="1"/>
</dbReference>
<evidence type="ECO:0000313" key="1">
    <source>
        <dbReference type="EMBL" id="MDI1493538.1"/>
    </source>
</evidence>
<sequence>MATPSAPLPPSPSAPPTFSSLPPEIQIKTYEHYFTPPHPSAAGLPRLHRLGTLNAAYPGTNILLTNRQIHDEALPVFYATHTFTFRHLGQRQQFDDPDSLGNWFLTGRPLDLNTKSFWLFQKARIRIEIGSATFASHAGEVAIPGDRQPLYEVLLCDMEKFTGRGMHENGVWYAAFMAALVKDWVKFEGDGDGDEARDPRGEMVGWTQTGSEIWRETSCKRLLKATK</sequence>
<comment type="caution">
    <text evidence="1">The sequence shown here is derived from an EMBL/GenBank/DDBJ whole genome shotgun (WGS) entry which is preliminary data.</text>
</comment>
<proteinExistence type="predicted"/>
<dbReference type="EMBL" id="JAPUFD010000027">
    <property type="protein sequence ID" value="MDI1493538.1"/>
    <property type="molecule type" value="Genomic_DNA"/>
</dbReference>
<accession>A0AA43QZ23</accession>
<dbReference type="PANTHER" id="PTHR42085:SF2">
    <property type="entry name" value="F-BOX DOMAIN-CONTAINING PROTEIN"/>
    <property type="match status" value="1"/>
</dbReference>
<dbReference type="InterPro" id="IPR038883">
    <property type="entry name" value="AN11006-like"/>
</dbReference>
<reference evidence="1" key="1">
    <citation type="journal article" date="2023" name="Genome Biol. Evol.">
        <title>First Whole Genome Sequence and Flow Cytometry Genome Size Data for the Lichen-Forming Fungus Ramalina farinacea (Ascomycota).</title>
        <authorList>
            <person name="Llewellyn T."/>
            <person name="Mian S."/>
            <person name="Hill R."/>
            <person name="Leitch I.J."/>
            <person name="Gaya E."/>
        </authorList>
    </citation>
    <scope>NUCLEOTIDE SEQUENCE</scope>
    <source>
        <strain evidence="1">LIQ254RAFAR</strain>
    </source>
</reference>
<dbReference type="Proteomes" id="UP001161017">
    <property type="component" value="Unassembled WGS sequence"/>
</dbReference>